<evidence type="ECO:0000313" key="1">
    <source>
        <dbReference type="EMBL" id="GAA3807784.1"/>
    </source>
</evidence>
<sequence length="396" mass="45089">MAQARRVALAAQGFLDPPHAMPTMRTLQRTLGRTGVLQVDSVNVLQRAHYMPLYSRMGPYDTDLLRRATEGRPRRLVEYWAHVQALMPVDLWPLMRHRMDHYRQRQYKWWKEVPTDMHDGLIAEIRDRGASTARELDTGAPRSGQKFWGWNWSQARIALDFLYMTGELAIAGRNTQFEVLYDLPERVIPPEVLARPTPTKAEAELELIRRAARSHGVATVHDLRDYYRLSLLVDAQAAVDVLVEEGELIPVTVEGWKRPAYLHRDARLPRRIGARAVLSPFDPVVWERARTEALYDFFYRIEIYTPVAKRVHGYYVLPFLLGDRLVGRVDLKADRATRSLLVQAAYAEPCATPETAGELALELRRLADWLDLDDVVVAPRGDLAPALAAEVDAAAA</sequence>
<dbReference type="Pfam" id="PF06224">
    <property type="entry name" value="AlkZ-like"/>
    <property type="match status" value="1"/>
</dbReference>
<reference evidence="2" key="1">
    <citation type="journal article" date="2019" name="Int. J. Syst. Evol. Microbiol.">
        <title>The Global Catalogue of Microorganisms (GCM) 10K type strain sequencing project: providing services to taxonomists for standard genome sequencing and annotation.</title>
        <authorList>
            <consortium name="The Broad Institute Genomics Platform"/>
            <consortium name="The Broad Institute Genome Sequencing Center for Infectious Disease"/>
            <person name="Wu L."/>
            <person name="Ma J."/>
        </authorList>
    </citation>
    <scope>NUCLEOTIDE SEQUENCE [LARGE SCALE GENOMIC DNA]</scope>
    <source>
        <strain evidence="2">JCM 16953</strain>
    </source>
</reference>
<dbReference type="PANTHER" id="PTHR30528">
    <property type="entry name" value="CYTOPLASMIC PROTEIN"/>
    <property type="match status" value="1"/>
</dbReference>
<dbReference type="InterPro" id="IPR009351">
    <property type="entry name" value="AlkZ-like"/>
</dbReference>
<dbReference type="Proteomes" id="UP001501821">
    <property type="component" value="Unassembled WGS sequence"/>
</dbReference>
<dbReference type="PANTHER" id="PTHR30528:SF0">
    <property type="entry name" value="CYTOPLASMIC PROTEIN"/>
    <property type="match status" value="1"/>
</dbReference>
<name>A0ABP7I0P2_9ACTN</name>
<protein>
    <submittedName>
        <fullName evidence="1">Winged helix-turn-helix domain-containing protein</fullName>
    </submittedName>
</protein>
<evidence type="ECO:0000313" key="2">
    <source>
        <dbReference type="Proteomes" id="UP001501821"/>
    </source>
</evidence>
<accession>A0ABP7I0P2</accession>
<proteinExistence type="predicted"/>
<gene>
    <name evidence="1" type="ORF">GCM10022242_08430</name>
</gene>
<dbReference type="EMBL" id="BAABAH010000002">
    <property type="protein sequence ID" value="GAA3807784.1"/>
    <property type="molecule type" value="Genomic_DNA"/>
</dbReference>
<comment type="caution">
    <text evidence="1">The sequence shown here is derived from an EMBL/GenBank/DDBJ whole genome shotgun (WGS) entry which is preliminary data.</text>
</comment>
<organism evidence="1 2">
    <name type="scientific">Nocardioides panacisoli</name>
    <dbReference type="NCBI Taxonomy" id="627624"/>
    <lineage>
        <taxon>Bacteria</taxon>
        <taxon>Bacillati</taxon>
        <taxon>Actinomycetota</taxon>
        <taxon>Actinomycetes</taxon>
        <taxon>Propionibacteriales</taxon>
        <taxon>Nocardioidaceae</taxon>
        <taxon>Nocardioides</taxon>
    </lineage>
</organism>
<keyword evidence="2" id="KW-1185">Reference proteome</keyword>